<dbReference type="EMBL" id="FUZA01000007">
    <property type="protein sequence ID" value="SKC14091.1"/>
    <property type="molecule type" value="Genomic_DNA"/>
</dbReference>
<keyword evidence="7" id="KW-1185">Reference proteome</keyword>
<accession>A0A1T5H0H5</accession>
<proteinExistence type="predicted"/>
<evidence type="ECO:0000259" key="4">
    <source>
        <dbReference type="Pfam" id="PF18962"/>
    </source>
</evidence>
<dbReference type="Pfam" id="PF00415">
    <property type="entry name" value="RCC1"/>
    <property type="match status" value="1"/>
</dbReference>
<dbReference type="PRINTS" id="PR00633">
    <property type="entry name" value="RCCNDNSATION"/>
</dbReference>
<organism evidence="6 7">
    <name type="scientific">Dyadobacter psychrophilus</name>
    <dbReference type="NCBI Taxonomy" id="651661"/>
    <lineage>
        <taxon>Bacteria</taxon>
        <taxon>Pseudomonadati</taxon>
        <taxon>Bacteroidota</taxon>
        <taxon>Cytophagia</taxon>
        <taxon>Cytophagales</taxon>
        <taxon>Spirosomataceae</taxon>
        <taxon>Dyadobacter</taxon>
    </lineage>
</organism>
<dbReference type="InterPro" id="IPR058923">
    <property type="entry name" value="RCC1-like_dom"/>
</dbReference>
<dbReference type="AlphaFoldDB" id="A0A1T5H0H5"/>
<gene>
    <name evidence="6" type="ORF">SAMN05660293_04724</name>
</gene>
<feature type="region of interest" description="Disordered" evidence="3">
    <location>
        <begin position="187"/>
        <end position="213"/>
    </location>
</feature>
<keyword evidence="2" id="KW-0677">Repeat</keyword>
<dbReference type="InterPro" id="IPR000408">
    <property type="entry name" value="Reg_chr_condens"/>
</dbReference>
<dbReference type="InterPro" id="IPR026444">
    <property type="entry name" value="Secre_tail"/>
</dbReference>
<evidence type="ECO:0000256" key="1">
    <source>
        <dbReference type="ARBA" id="ARBA00022658"/>
    </source>
</evidence>
<dbReference type="STRING" id="651661.SAMN05660293_04724"/>
<evidence type="ECO:0000313" key="7">
    <source>
        <dbReference type="Proteomes" id="UP000190897"/>
    </source>
</evidence>
<sequence>MGSGSLAQCIEFTSIATGPIARHTLGIKSDGTLWSWGENTSGQLGIGSNINQNIPVQVGIASDWMSVSAGQDYTIAIKNNGTLWAWGANSAGQLGIGVSSDQNFPTQVGNDANWKIVSTGGLHVVAIRTDGSLWAWGSNIFGQVGDLSFTNKQAPVRIGNASDWSTVLTGEGHSGAIKSDGSLWTWGRNNEGQLGNGPGSNSNQPRQVGNDNNWKSVVAGSVHTLGIKNNGTLWGWGANAAGQLGTGLNLDMNTPQQIGSSTNWASVSSGLEHSLGIRKDGTLWVWGQNADGQLGNRTNTNLIVPAKVGNGSNWISVSGGAYHSLGIQSDGQAYVWGADNFGQLGLQSDVNQNSPISIFVSRWSIISAGENFSIGITDDGSLWGWGLNKNYQLNGVGGEENQNIPVQLSNDIGWKTVSTGSAHSLAIKNDGTLWGWGYNVFGQIIDEGVNLYKQPLVQIGTSSDWKSVSTGSYYSMAIKNDGTLWAWGLNFAGQLGNGSTIEQRVPMQVGSAADWAIISAGDAHSLGIKNDGTLWAWGSNISGQLGIGSGIKQLIPVQVGSASDWISIECGLSHSLGIKSDNTLWAWGKNSAGELGLGTNLNQSSPTKVGNFNDWKSVSAGIYQTMAIRGDGLLFVWGRNNYGQLGIGSTTSQNIPLQVGVANGWIAVESGGNHMMATDSRGILFGWGRNSEGQIGIGSFVTQKVPTLVSSGAATSFPRKLVSLNSSVTMQQGQYNIYRSNCDIMASVASNAQDRNTVSGFVTVNVWLESNQPSQYVKRHYEISSTNTSATSLARITLYFSQADFDAFNIVGGELPRDPEDVEGIAKLRIEKRGGTSSDNSGRPFTYNGTATTIDPLNTDIRWNATKNWWEVSLEISGSGGFFVKSTDVLLPVHLQVFEARQSESEAKLNWQTSVEYNASHFEVQRSANSVNFETIGRVMAAGTTIQQHLYSYTDRSFSNMHGDVYYRLRMVDLDSTFAFSRIVVVVPDPQFNMYPNPAPIGTMITVEAKTAISGLSVYDIVGRNLHNIWIQKQADTRLTIRLTGLSKGLYFIRFQAGGQRHVRTLSVQ</sequence>
<evidence type="ECO:0000256" key="2">
    <source>
        <dbReference type="ARBA" id="ARBA00022737"/>
    </source>
</evidence>
<keyword evidence="1" id="KW-0344">Guanine-nucleotide releasing factor</keyword>
<dbReference type="InterPro" id="IPR009091">
    <property type="entry name" value="RCC1/BLIP-II"/>
</dbReference>
<reference evidence="7" key="1">
    <citation type="submission" date="2017-02" db="EMBL/GenBank/DDBJ databases">
        <authorList>
            <person name="Varghese N."/>
            <person name="Submissions S."/>
        </authorList>
    </citation>
    <scope>NUCLEOTIDE SEQUENCE [LARGE SCALE GENOMIC DNA]</scope>
    <source>
        <strain evidence="7">DSM 22270</strain>
    </source>
</reference>
<dbReference type="Gene3D" id="2.60.40.10">
    <property type="entry name" value="Immunoglobulins"/>
    <property type="match status" value="1"/>
</dbReference>
<dbReference type="InterPro" id="IPR013783">
    <property type="entry name" value="Ig-like_fold"/>
</dbReference>
<dbReference type="PANTHER" id="PTHR45982:SF1">
    <property type="entry name" value="REGULATOR OF CHROMOSOME CONDENSATION"/>
    <property type="match status" value="1"/>
</dbReference>
<evidence type="ECO:0000256" key="3">
    <source>
        <dbReference type="SAM" id="MobiDB-lite"/>
    </source>
</evidence>
<dbReference type="InterPro" id="IPR051553">
    <property type="entry name" value="Ran_GTPase-activating"/>
</dbReference>
<dbReference type="NCBIfam" id="TIGR04183">
    <property type="entry name" value="Por_Secre_tail"/>
    <property type="match status" value="1"/>
</dbReference>
<dbReference type="RefSeq" id="WP_082217167.1">
    <property type="nucleotide sequence ID" value="NZ_FUZA01000007.1"/>
</dbReference>
<feature type="domain" description="RCC1-like" evidence="5">
    <location>
        <begin position="117"/>
        <end position="408"/>
    </location>
</feature>
<evidence type="ECO:0000259" key="5">
    <source>
        <dbReference type="Pfam" id="PF25390"/>
    </source>
</evidence>
<dbReference type="GO" id="GO:0005085">
    <property type="term" value="F:guanyl-nucleotide exchange factor activity"/>
    <property type="evidence" value="ECO:0007669"/>
    <property type="project" value="TreeGrafter"/>
</dbReference>
<dbReference type="Gene3D" id="2.130.10.30">
    <property type="entry name" value="Regulator of chromosome condensation 1/beta-lactamase-inhibitor protein II"/>
    <property type="match status" value="4"/>
</dbReference>
<name>A0A1T5H0H5_9BACT</name>
<dbReference type="Pfam" id="PF18962">
    <property type="entry name" value="Por_Secre_tail"/>
    <property type="match status" value="1"/>
</dbReference>
<dbReference type="Pfam" id="PF13540">
    <property type="entry name" value="RCC1_2"/>
    <property type="match status" value="2"/>
</dbReference>
<dbReference type="PANTHER" id="PTHR45982">
    <property type="entry name" value="REGULATOR OF CHROMOSOME CONDENSATION"/>
    <property type="match status" value="1"/>
</dbReference>
<dbReference type="PROSITE" id="PS50012">
    <property type="entry name" value="RCC1_3"/>
    <property type="match status" value="13"/>
</dbReference>
<dbReference type="GO" id="GO:0005737">
    <property type="term" value="C:cytoplasm"/>
    <property type="evidence" value="ECO:0007669"/>
    <property type="project" value="TreeGrafter"/>
</dbReference>
<dbReference type="SUPFAM" id="SSF50985">
    <property type="entry name" value="RCC1/BLIP-II"/>
    <property type="match status" value="3"/>
</dbReference>
<dbReference type="PROSITE" id="PS00626">
    <property type="entry name" value="RCC1_2"/>
    <property type="match status" value="2"/>
</dbReference>
<evidence type="ECO:0000313" key="6">
    <source>
        <dbReference type="EMBL" id="SKC14091.1"/>
    </source>
</evidence>
<feature type="domain" description="RCC1-like" evidence="5">
    <location>
        <begin position="518"/>
        <end position="713"/>
    </location>
</feature>
<dbReference type="Pfam" id="PF25390">
    <property type="entry name" value="WD40_RLD"/>
    <property type="match status" value="2"/>
</dbReference>
<protein>
    <submittedName>
        <fullName evidence="6">Por secretion system C-terminal sorting domain-containing protein</fullName>
    </submittedName>
</protein>
<dbReference type="Proteomes" id="UP000190897">
    <property type="component" value="Unassembled WGS sequence"/>
</dbReference>
<feature type="domain" description="Secretion system C-terminal sorting" evidence="4">
    <location>
        <begin position="994"/>
        <end position="1065"/>
    </location>
</feature>